<protein>
    <submittedName>
        <fullName evidence="9">MFS transporter</fullName>
    </submittedName>
</protein>
<keyword evidence="3" id="KW-0813">Transport</keyword>
<evidence type="ECO:0000313" key="9">
    <source>
        <dbReference type="EMBL" id="PQP20140.1"/>
    </source>
</evidence>
<dbReference type="Pfam" id="PF00083">
    <property type="entry name" value="Sugar_tr"/>
    <property type="match status" value="1"/>
</dbReference>
<dbReference type="InterPro" id="IPR036259">
    <property type="entry name" value="MFS_trans_sf"/>
</dbReference>
<evidence type="ECO:0000256" key="2">
    <source>
        <dbReference type="ARBA" id="ARBA00010992"/>
    </source>
</evidence>
<evidence type="ECO:0000256" key="5">
    <source>
        <dbReference type="ARBA" id="ARBA00022989"/>
    </source>
</evidence>
<feature type="transmembrane region" description="Helical" evidence="7">
    <location>
        <begin position="132"/>
        <end position="154"/>
    </location>
</feature>
<feature type="domain" description="Major facilitator superfamily (MFS) profile" evidence="8">
    <location>
        <begin position="42"/>
        <end position="463"/>
    </location>
</feature>
<dbReference type="InterPro" id="IPR005828">
    <property type="entry name" value="MFS_sugar_transport-like"/>
</dbReference>
<dbReference type="GO" id="GO:0022857">
    <property type="term" value="F:transmembrane transporter activity"/>
    <property type="evidence" value="ECO:0007669"/>
    <property type="project" value="InterPro"/>
</dbReference>
<organism evidence="9 10">
    <name type="scientific">Burkholderia cepacia</name>
    <name type="common">Pseudomonas cepacia</name>
    <dbReference type="NCBI Taxonomy" id="292"/>
    <lineage>
        <taxon>Bacteria</taxon>
        <taxon>Pseudomonadati</taxon>
        <taxon>Pseudomonadota</taxon>
        <taxon>Betaproteobacteria</taxon>
        <taxon>Burkholderiales</taxon>
        <taxon>Burkholderiaceae</taxon>
        <taxon>Burkholderia</taxon>
        <taxon>Burkholderia cepacia complex</taxon>
    </lineage>
</organism>
<dbReference type="PROSITE" id="PS00217">
    <property type="entry name" value="SUGAR_TRANSPORT_2"/>
    <property type="match status" value="1"/>
</dbReference>
<feature type="transmembrane region" description="Helical" evidence="7">
    <location>
        <begin position="437"/>
        <end position="460"/>
    </location>
</feature>
<dbReference type="InterPro" id="IPR020846">
    <property type="entry name" value="MFS_dom"/>
</dbReference>
<dbReference type="PANTHER" id="PTHR23511">
    <property type="entry name" value="SYNAPTIC VESICLE GLYCOPROTEIN 2"/>
    <property type="match status" value="1"/>
</dbReference>
<feature type="transmembrane region" description="Helical" evidence="7">
    <location>
        <begin position="408"/>
        <end position="431"/>
    </location>
</feature>
<gene>
    <name evidence="9" type="ORF">C5615_07690</name>
</gene>
<feature type="transmembrane region" description="Helical" evidence="7">
    <location>
        <begin position="196"/>
        <end position="215"/>
    </location>
</feature>
<evidence type="ECO:0000256" key="7">
    <source>
        <dbReference type="SAM" id="Phobius"/>
    </source>
</evidence>
<feature type="transmembrane region" description="Helical" evidence="7">
    <location>
        <begin position="42"/>
        <end position="66"/>
    </location>
</feature>
<dbReference type="GO" id="GO:0016020">
    <property type="term" value="C:membrane"/>
    <property type="evidence" value="ECO:0007669"/>
    <property type="project" value="UniProtKB-SubCell"/>
</dbReference>
<dbReference type="Gene3D" id="1.20.1250.20">
    <property type="entry name" value="MFS general substrate transporter like domains"/>
    <property type="match status" value="1"/>
</dbReference>
<evidence type="ECO:0000259" key="8">
    <source>
        <dbReference type="PROSITE" id="PS50850"/>
    </source>
</evidence>
<feature type="transmembrane region" description="Helical" evidence="7">
    <location>
        <begin position="166"/>
        <end position="190"/>
    </location>
</feature>
<comment type="caution">
    <text evidence="9">The sequence shown here is derived from an EMBL/GenBank/DDBJ whole genome shotgun (WGS) entry which is preliminary data.</text>
</comment>
<comment type="similarity">
    <text evidence="2">Belongs to the major facilitator superfamily. Sugar transporter (TC 2.A.1.1) family.</text>
</comment>
<dbReference type="AlphaFoldDB" id="A0A2S8IZB3"/>
<keyword evidence="4 7" id="KW-0812">Transmembrane</keyword>
<comment type="subcellular location">
    <subcellularLocation>
        <location evidence="1">Membrane</location>
        <topology evidence="1">Multi-pass membrane protein</topology>
    </subcellularLocation>
</comment>
<feature type="transmembrane region" description="Helical" evidence="7">
    <location>
        <begin position="320"/>
        <end position="341"/>
    </location>
</feature>
<name>A0A2S8IZB3_BURCE</name>
<feature type="transmembrane region" description="Helical" evidence="7">
    <location>
        <begin position="108"/>
        <end position="126"/>
    </location>
</feature>
<dbReference type="SUPFAM" id="SSF103473">
    <property type="entry name" value="MFS general substrate transporter"/>
    <property type="match status" value="1"/>
</dbReference>
<dbReference type="PROSITE" id="PS50850">
    <property type="entry name" value="MFS"/>
    <property type="match status" value="1"/>
</dbReference>
<evidence type="ECO:0000256" key="6">
    <source>
        <dbReference type="ARBA" id="ARBA00023136"/>
    </source>
</evidence>
<sequence>MNTASTCHDTAAAIADEPALPALNTIAARIERMPPNGMHARVRVLMGLATFFDGFDSIAIASALPLLIAQWSLRTEQVGLLLSAGAVGALIGAFLFPSLAERYGRVNAVAWSSALIGATTLAFVFARSYETLVLLRVLQGIGLGGEVPIAAAYINEVTTARNRGRFVLLYELIFPVGLLAASALGSWLVPRYGWQVMYWLGTVPLFLCVLLRRYVPESPRWLASKGRLKDADLAVARFEARARTALAPVRGIAAASDGVPPAPVAPSRSKLSIVVSRAYRRRSVSVWFLWITCGFLQYGLSTWLPTIYRQVYHVPFQQSLNLALGASVLGIVGSLVCALIVDRVGRKPVIAVSLTLCALCLALAGIFHASSVYVVAGLCALAFGLMASGFITAYVYTPELYPTSVRAAGCGLASAWLKIASIVSPVVLATLVQQGRLQAAFFLFAAVPLIAAIAIATFGIETRNKTLEALEA</sequence>
<feature type="transmembrane region" description="Helical" evidence="7">
    <location>
        <begin position="78"/>
        <end position="96"/>
    </location>
</feature>
<dbReference type="EMBL" id="PUIQ01000007">
    <property type="protein sequence ID" value="PQP20140.1"/>
    <property type="molecule type" value="Genomic_DNA"/>
</dbReference>
<dbReference type="InterPro" id="IPR005829">
    <property type="entry name" value="Sugar_transporter_CS"/>
</dbReference>
<evidence type="ECO:0000313" key="10">
    <source>
        <dbReference type="Proteomes" id="UP000238206"/>
    </source>
</evidence>
<feature type="transmembrane region" description="Helical" evidence="7">
    <location>
        <begin position="373"/>
        <end position="396"/>
    </location>
</feature>
<evidence type="ECO:0000256" key="3">
    <source>
        <dbReference type="ARBA" id="ARBA00022448"/>
    </source>
</evidence>
<evidence type="ECO:0000256" key="4">
    <source>
        <dbReference type="ARBA" id="ARBA00022692"/>
    </source>
</evidence>
<evidence type="ECO:0000256" key="1">
    <source>
        <dbReference type="ARBA" id="ARBA00004141"/>
    </source>
</evidence>
<reference evidence="9 10" key="1">
    <citation type="submission" date="2018-02" db="EMBL/GenBank/DDBJ databases">
        <title>Draft genome sequencing of Burkholderia cepacia Y14-15.</title>
        <authorList>
            <person name="Zheng B.-X."/>
        </authorList>
    </citation>
    <scope>NUCLEOTIDE SEQUENCE [LARGE SCALE GENOMIC DNA]</scope>
    <source>
        <strain evidence="9 10">Y14-15</strain>
    </source>
</reference>
<proteinExistence type="inferred from homology"/>
<dbReference type="Proteomes" id="UP000238206">
    <property type="component" value="Unassembled WGS sequence"/>
</dbReference>
<accession>A0A2S8IZB3</accession>
<feature type="transmembrane region" description="Helical" evidence="7">
    <location>
        <begin position="348"/>
        <end position="367"/>
    </location>
</feature>
<dbReference type="RefSeq" id="WP_105390294.1">
    <property type="nucleotide sequence ID" value="NZ_PUIQ01000007.1"/>
</dbReference>
<dbReference type="CDD" id="cd17316">
    <property type="entry name" value="MFS_SV2_like"/>
    <property type="match status" value="1"/>
</dbReference>
<keyword evidence="6 7" id="KW-0472">Membrane</keyword>
<keyword evidence="5 7" id="KW-1133">Transmembrane helix</keyword>
<dbReference type="PANTHER" id="PTHR23511:SF34">
    <property type="entry name" value="SYNAPTIC VESICLE GLYCOPROTEIN 2"/>
    <property type="match status" value="1"/>
</dbReference>
<feature type="transmembrane region" description="Helical" evidence="7">
    <location>
        <begin position="286"/>
        <end position="308"/>
    </location>
</feature>